<dbReference type="Proteomes" id="UP001642409">
    <property type="component" value="Unassembled WGS sequence"/>
</dbReference>
<proteinExistence type="predicted"/>
<organism evidence="1">
    <name type="scientific">Hexamita inflata</name>
    <dbReference type="NCBI Taxonomy" id="28002"/>
    <lineage>
        <taxon>Eukaryota</taxon>
        <taxon>Metamonada</taxon>
        <taxon>Diplomonadida</taxon>
        <taxon>Hexamitidae</taxon>
        <taxon>Hexamitinae</taxon>
        <taxon>Hexamita</taxon>
    </lineage>
</organism>
<evidence type="ECO:0000313" key="3">
    <source>
        <dbReference type="Proteomes" id="UP001642409"/>
    </source>
</evidence>
<dbReference type="AlphaFoldDB" id="A0AA86VFC0"/>
<reference evidence="2 3" key="2">
    <citation type="submission" date="2024-07" db="EMBL/GenBank/DDBJ databases">
        <authorList>
            <person name="Akdeniz Z."/>
        </authorList>
    </citation>
    <scope>NUCLEOTIDE SEQUENCE [LARGE SCALE GENOMIC DNA]</scope>
</reference>
<dbReference type="EMBL" id="CATOUU010000985">
    <property type="protein sequence ID" value="CAI9965113.1"/>
    <property type="molecule type" value="Genomic_DNA"/>
</dbReference>
<reference evidence="1" key="1">
    <citation type="submission" date="2023-06" db="EMBL/GenBank/DDBJ databases">
        <authorList>
            <person name="Kurt Z."/>
        </authorList>
    </citation>
    <scope>NUCLEOTIDE SEQUENCE</scope>
</reference>
<evidence type="ECO:0000313" key="1">
    <source>
        <dbReference type="EMBL" id="CAI9965113.1"/>
    </source>
</evidence>
<comment type="caution">
    <text evidence="1">The sequence shown here is derived from an EMBL/GenBank/DDBJ whole genome shotgun (WGS) entry which is preliminary data.</text>
</comment>
<keyword evidence="3" id="KW-1185">Reference proteome</keyword>
<evidence type="ECO:0000313" key="2">
    <source>
        <dbReference type="EMBL" id="CAL5991340.1"/>
    </source>
</evidence>
<sequence>MQRLQKQRQQKTRNEYNILKVQFGTKKYQADKIEAQLMSSSKIQQLISTQEEQIQQKDNIISKYNIELMQLHDTVYNLLQNEKDYQITQFKAEAQNTRIYYLNNYNLSSTAQISQTLNVQKDIEPFTEDEKIMGLILYIKDGSSSYEQLRLTNNRLPSTSTIRRFKIEYQQQNNYNYQKETQKDL</sequence>
<accession>A0AA86VFC0</accession>
<gene>
    <name evidence="2" type="ORF">HINF_LOCUS12048</name>
    <name evidence="1" type="ORF">HINF_LOCUS52758</name>
</gene>
<name>A0AA86VFC0_9EUKA</name>
<dbReference type="EMBL" id="CAXDID020000027">
    <property type="protein sequence ID" value="CAL5991340.1"/>
    <property type="molecule type" value="Genomic_DNA"/>
</dbReference>
<protein>
    <submittedName>
        <fullName evidence="2">Hypothetical_protein</fullName>
    </submittedName>
</protein>